<accession>A0ACC1JXR6</accession>
<protein>
    <submittedName>
        <fullName evidence="1">Uncharacterized protein</fullName>
    </submittedName>
</protein>
<proteinExistence type="predicted"/>
<reference evidence="1" key="1">
    <citation type="submission" date="2022-07" db="EMBL/GenBank/DDBJ databases">
        <title>Phylogenomic reconstructions and comparative analyses of Kickxellomycotina fungi.</title>
        <authorList>
            <person name="Reynolds N.K."/>
            <person name="Stajich J.E."/>
            <person name="Barry K."/>
            <person name="Grigoriev I.V."/>
            <person name="Crous P."/>
            <person name="Smith M.E."/>
        </authorList>
    </citation>
    <scope>NUCLEOTIDE SEQUENCE</scope>
    <source>
        <strain evidence="1">CBS 109366</strain>
    </source>
</reference>
<gene>
    <name evidence="1" type="ORF">IWQ57_003215</name>
</gene>
<dbReference type="Proteomes" id="UP001140234">
    <property type="component" value="Unassembled WGS sequence"/>
</dbReference>
<keyword evidence="2" id="KW-1185">Reference proteome</keyword>
<dbReference type="EMBL" id="JANBUJ010000996">
    <property type="protein sequence ID" value="KAJ2769177.1"/>
    <property type="molecule type" value="Genomic_DNA"/>
</dbReference>
<feature type="non-terminal residue" evidence="1">
    <location>
        <position position="181"/>
    </location>
</feature>
<name>A0ACC1JXR6_9FUNG</name>
<evidence type="ECO:0000313" key="1">
    <source>
        <dbReference type="EMBL" id="KAJ2769177.1"/>
    </source>
</evidence>
<comment type="caution">
    <text evidence="1">The sequence shown here is derived from an EMBL/GenBank/DDBJ whole genome shotgun (WGS) entry which is preliminary data.</text>
</comment>
<sequence>MLHALLTGFEPFGEPRPSTNRSWEAVRQLAGEAIAADGGAVVACHCHRLPVSYADVSAAVPRLHGSADWSIVIHCGAGRSGAVQLERLAHRAGYERAGNGGAQDLPPGGRVPGYDGAGDELATDVDVGNVRSALEDRGWTAAQTSSDAGRYVCEYTYYSSLAEAAQYPQRGRTAPAVLFVH</sequence>
<organism evidence="1 2">
    <name type="scientific">Coemansia nantahalensis</name>
    <dbReference type="NCBI Taxonomy" id="2789366"/>
    <lineage>
        <taxon>Eukaryota</taxon>
        <taxon>Fungi</taxon>
        <taxon>Fungi incertae sedis</taxon>
        <taxon>Zoopagomycota</taxon>
        <taxon>Kickxellomycotina</taxon>
        <taxon>Kickxellomycetes</taxon>
        <taxon>Kickxellales</taxon>
        <taxon>Kickxellaceae</taxon>
        <taxon>Coemansia</taxon>
    </lineage>
</organism>
<evidence type="ECO:0000313" key="2">
    <source>
        <dbReference type="Proteomes" id="UP001140234"/>
    </source>
</evidence>